<organism evidence="9 10">
    <name type="scientific">Lujinxingia vulgaris</name>
    <dbReference type="NCBI Taxonomy" id="2600176"/>
    <lineage>
        <taxon>Bacteria</taxon>
        <taxon>Deltaproteobacteria</taxon>
        <taxon>Bradymonadales</taxon>
        <taxon>Lujinxingiaceae</taxon>
        <taxon>Lujinxingia</taxon>
    </lineage>
</organism>
<dbReference type="GO" id="GO:1902475">
    <property type="term" value="P:L-alpha-amino acid transmembrane transport"/>
    <property type="evidence" value="ECO:0007669"/>
    <property type="project" value="UniProtKB-ARBA"/>
</dbReference>
<dbReference type="EMBL" id="VOSM01000001">
    <property type="protein sequence ID" value="TXD39355.1"/>
    <property type="molecule type" value="Genomic_DNA"/>
</dbReference>
<keyword evidence="3 8" id="KW-0812">Transmembrane</keyword>
<feature type="transmembrane region" description="Helical" evidence="8">
    <location>
        <begin position="174"/>
        <end position="198"/>
    </location>
</feature>
<feature type="transmembrane region" description="Helical" evidence="8">
    <location>
        <begin position="7"/>
        <end position="28"/>
    </location>
</feature>
<dbReference type="PANTHER" id="PTHR11958:SF63">
    <property type="entry name" value="AMINO ACID TRANSPORTER"/>
    <property type="match status" value="1"/>
</dbReference>
<evidence type="ECO:0000256" key="3">
    <source>
        <dbReference type="ARBA" id="ARBA00022692"/>
    </source>
</evidence>
<accession>A0A5C6XMA8</accession>
<name>A0A5C6XMA8_9DELT</name>
<feature type="transmembrane region" description="Helical" evidence="8">
    <location>
        <begin position="287"/>
        <end position="308"/>
    </location>
</feature>
<evidence type="ECO:0000256" key="8">
    <source>
        <dbReference type="SAM" id="Phobius"/>
    </source>
</evidence>
<dbReference type="PROSITE" id="PS00714">
    <property type="entry name" value="NA_DICARBOXYL_SYMP_2"/>
    <property type="match status" value="1"/>
</dbReference>
<dbReference type="Pfam" id="PF00375">
    <property type="entry name" value="SDF"/>
    <property type="match status" value="1"/>
</dbReference>
<dbReference type="InterPro" id="IPR036458">
    <property type="entry name" value="Na:dicarbo_symporter_sf"/>
</dbReference>
<evidence type="ECO:0000256" key="6">
    <source>
        <dbReference type="ARBA" id="ARBA00023136"/>
    </source>
</evidence>
<evidence type="ECO:0000256" key="4">
    <source>
        <dbReference type="ARBA" id="ARBA00022847"/>
    </source>
</evidence>
<feature type="transmembrane region" description="Helical" evidence="8">
    <location>
        <begin position="120"/>
        <end position="139"/>
    </location>
</feature>
<keyword evidence="4" id="KW-0769">Symport</keyword>
<keyword evidence="2" id="KW-0813">Transport</keyword>
<dbReference type="RefSeq" id="WP_146979782.1">
    <property type="nucleotide sequence ID" value="NZ_VOSM01000001.1"/>
</dbReference>
<comment type="subcellular location">
    <subcellularLocation>
        <location evidence="1">Membrane</location>
        <topology evidence="1">Multi-pass membrane protein</topology>
    </subcellularLocation>
</comment>
<dbReference type="PANTHER" id="PTHR11958">
    <property type="entry name" value="SODIUM/DICARBOXYLATE SYMPORTER-RELATED"/>
    <property type="match status" value="1"/>
</dbReference>
<dbReference type="InterPro" id="IPR018107">
    <property type="entry name" value="Na-dicarboxylate_symporter_CS"/>
</dbReference>
<protein>
    <submittedName>
        <fullName evidence="9">Dicarboxylate/amino acid:cation symporter</fullName>
    </submittedName>
</protein>
<feature type="transmembrane region" description="Helical" evidence="8">
    <location>
        <begin position="364"/>
        <end position="387"/>
    </location>
</feature>
<dbReference type="InterPro" id="IPR050746">
    <property type="entry name" value="DAACS"/>
</dbReference>
<feature type="transmembrane region" description="Helical" evidence="8">
    <location>
        <begin position="210"/>
        <end position="243"/>
    </location>
</feature>
<evidence type="ECO:0000256" key="2">
    <source>
        <dbReference type="ARBA" id="ARBA00022448"/>
    </source>
</evidence>
<dbReference type="AlphaFoldDB" id="A0A5C6XMA8"/>
<feature type="transmembrane region" description="Helical" evidence="8">
    <location>
        <begin position="328"/>
        <end position="352"/>
    </location>
</feature>
<dbReference type="GO" id="GO:0016020">
    <property type="term" value="C:membrane"/>
    <property type="evidence" value="ECO:0007669"/>
    <property type="project" value="UniProtKB-SubCell"/>
</dbReference>
<dbReference type="InterPro" id="IPR001991">
    <property type="entry name" value="Na-dicarboxylate_symporter"/>
</dbReference>
<feature type="transmembrane region" description="Helical" evidence="8">
    <location>
        <begin position="80"/>
        <end position="99"/>
    </location>
</feature>
<keyword evidence="5 8" id="KW-1133">Transmembrane helix</keyword>
<evidence type="ECO:0000313" key="10">
    <source>
        <dbReference type="Proteomes" id="UP000321412"/>
    </source>
</evidence>
<dbReference type="OrthoDB" id="9766690at2"/>
<gene>
    <name evidence="9" type="ORF">FRC98_02860</name>
</gene>
<sequence length="463" mass="49383">MRKIKLHWWILLGMIAGVVWGMALHGAYYDDLLEQARQQVLGQGYRPESLIGATREINTALQSLMNQTPAGAAAHGLAELFLALLRMIVIPLVFASLVCGVTGMRDFSRLRRIGARAAGWYVTTSLLAILLGLILVNLFKPGVGLEMPMAIGEVDIPAPSGPWEMLLSVVPTNVVAAAASFDLLGLIFFAILFGIFTLQVEEPFLETIDGFFQALFAVMMKMTLFVIALAPVGIAALIARLLAITGPEALTSVVGYAGTVAAALLLHGLLTLPLLFWALTRRNPYRVLGAMGATLLTAFSTASSAGTLGMTLEQLEDNVGVKNEVGGFVLPLGATINMDGTALYECVAVLFIAQVYASANPDFVLTFGTQLTIVVLALMVSIGAAGIPHAGLVMMVIIFEAVGLPLELIALLWAIDRPLDMMRTMINVWSDSIGATAIAHFEDAIDESKLFAPADEDASYSTT</sequence>
<dbReference type="GO" id="GO:0015293">
    <property type="term" value="F:symporter activity"/>
    <property type="evidence" value="ECO:0007669"/>
    <property type="project" value="UniProtKB-KW"/>
</dbReference>
<dbReference type="PRINTS" id="PR00173">
    <property type="entry name" value="EDTRNSPORT"/>
</dbReference>
<evidence type="ECO:0000313" key="9">
    <source>
        <dbReference type="EMBL" id="TXD39355.1"/>
    </source>
</evidence>
<proteinExistence type="predicted"/>
<keyword evidence="7" id="KW-0325">Glycoprotein</keyword>
<feature type="transmembrane region" description="Helical" evidence="8">
    <location>
        <begin position="393"/>
        <end position="415"/>
    </location>
</feature>
<feature type="transmembrane region" description="Helical" evidence="8">
    <location>
        <begin position="255"/>
        <end position="280"/>
    </location>
</feature>
<dbReference type="Gene3D" id="1.10.3860.10">
    <property type="entry name" value="Sodium:dicarboxylate symporter"/>
    <property type="match status" value="1"/>
</dbReference>
<keyword evidence="6 8" id="KW-0472">Membrane</keyword>
<dbReference type="Proteomes" id="UP000321412">
    <property type="component" value="Unassembled WGS sequence"/>
</dbReference>
<dbReference type="SUPFAM" id="SSF118215">
    <property type="entry name" value="Proton glutamate symport protein"/>
    <property type="match status" value="1"/>
</dbReference>
<keyword evidence="10" id="KW-1185">Reference proteome</keyword>
<evidence type="ECO:0000256" key="1">
    <source>
        <dbReference type="ARBA" id="ARBA00004141"/>
    </source>
</evidence>
<evidence type="ECO:0000256" key="7">
    <source>
        <dbReference type="ARBA" id="ARBA00023180"/>
    </source>
</evidence>
<comment type="caution">
    <text evidence="9">The sequence shown here is derived from an EMBL/GenBank/DDBJ whole genome shotgun (WGS) entry which is preliminary data.</text>
</comment>
<evidence type="ECO:0000256" key="5">
    <source>
        <dbReference type="ARBA" id="ARBA00022989"/>
    </source>
</evidence>
<reference evidence="9 10" key="1">
    <citation type="submission" date="2019-08" db="EMBL/GenBank/DDBJ databases">
        <title>Bradymonadales sp. TMQ4.</title>
        <authorList>
            <person name="Liang Q."/>
        </authorList>
    </citation>
    <scope>NUCLEOTIDE SEQUENCE [LARGE SCALE GENOMIC DNA]</scope>
    <source>
        <strain evidence="9 10">TMQ4</strain>
    </source>
</reference>